<comment type="caution">
    <text evidence="2">The sequence shown here is derived from an EMBL/GenBank/DDBJ whole genome shotgun (WGS) entry which is preliminary data.</text>
</comment>
<dbReference type="RefSeq" id="WP_311693436.1">
    <property type="nucleotide sequence ID" value="NZ_JAVRHL010000004.1"/>
</dbReference>
<dbReference type="PANTHER" id="PTHR43792:SF1">
    <property type="entry name" value="N-ACETYLTRANSFERASE DOMAIN-CONTAINING PROTEIN"/>
    <property type="match status" value="1"/>
</dbReference>
<dbReference type="InterPro" id="IPR016181">
    <property type="entry name" value="Acyl_CoA_acyltransferase"/>
</dbReference>
<evidence type="ECO:0000313" key="3">
    <source>
        <dbReference type="Proteomes" id="UP001265259"/>
    </source>
</evidence>
<dbReference type="InterPro" id="IPR051531">
    <property type="entry name" value="N-acetyltransferase"/>
</dbReference>
<name>A0ABU3DKE1_9RHOB</name>
<proteinExistence type="predicted"/>
<feature type="domain" description="N-acetyltransferase" evidence="1">
    <location>
        <begin position="1"/>
        <end position="155"/>
    </location>
</feature>
<keyword evidence="3" id="KW-1185">Reference proteome</keyword>
<dbReference type="Proteomes" id="UP001265259">
    <property type="component" value="Unassembled WGS sequence"/>
</dbReference>
<protein>
    <submittedName>
        <fullName evidence="2">GNAT family N-acetyltransferase</fullName>
    </submittedName>
</protein>
<dbReference type="Pfam" id="PF13302">
    <property type="entry name" value="Acetyltransf_3"/>
    <property type="match status" value="1"/>
</dbReference>
<dbReference type="InterPro" id="IPR000182">
    <property type="entry name" value="GNAT_dom"/>
</dbReference>
<dbReference type="PANTHER" id="PTHR43792">
    <property type="entry name" value="GNAT FAMILY, PUTATIVE (AFU_ORTHOLOGUE AFUA_3G00765)-RELATED-RELATED"/>
    <property type="match status" value="1"/>
</dbReference>
<dbReference type="SUPFAM" id="SSF55729">
    <property type="entry name" value="Acyl-CoA N-acyltransferases (Nat)"/>
    <property type="match status" value="1"/>
</dbReference>
<reference evidence="2 3" key="1">
    <citation type="submission" date="2023-09" db="EMBL/GenBank/DDBJ databases">
        <authorList>
            <person name="Rey-Velasco X."/>
        </authorList>
    </citation>
    <scope>NUCLEOTIDE SEQUENCE [LARGE SCALE GENOMIC DNA]</scope>
    <source>
        <strain evidence="2 3">F158</strain>
    </source>
</reference>
<evidence type="ECO:0000259" key="1">
    <source>
        <dbReference type="PROSITE" id="PS51186"/>
    </source>
</evidence>
<dbReference type="Gene3D" id="3.40.630.30">
    <property type="match status" value="1"/>
</dbReference>
<dbReference type="PROSITE" id="PS51186">
    <property type="entry name" value="GNAT"/>
    <property type="match status" value="1"/>
</dbReference>
<organism evidence="2 3">
    <name type="scientific">Tropicimonas omnivorans</name>
    <dbReference type="NCBI Taxonomy" id="3075590"/>
    <lineage>
        <taxon>Bacteria</taxon>
        <taxon>Pseudomonadati</taxon>
        <taxon>Pseudomonadota</taxon>
        <taxon>Alphaproteobacteria</taxon>
        <taxon>Rhodobacterales</taxon>
        <taxon>Roseobacteraceae</taxon>
        <taxon>Tropicimonas</taxon>
    </lineage>
</organism>
<dbReference type="EMBL" id="JAVRHL010000004">
    <property type="protein sequence ID" value="MDT0684183.1"/>
    <property type="molecule type" value="Genomic_DNA"/>
</dbReference>
<accession>A0ABU3DKE1</accession>
<sequence>MIEPQDPSHADGLYAALRDRRIYTFLDQEPPTSVEGVRERIERIGRGAPPGTGQTWLNWTVFDRGTVVGYTQATIDAGGVASLAYVLTPRVWGRSIAFAACDLTIAELEALPAVVEITADTEEGNARSHALLRRLGFQRTHQAGEDVFYRRPNRP</sequence>
<gene>
    <name evidence="2" type="ORF">RM543_15975</name>
</gene>
<evidence type="ECO:0000313" key="2">
    <source>
        <dbReference type="EMBL" id="MDT0684183.1"/>
    </source>
</evidence>